<dbReference type="GO" id="GO:0005096">
    <property type="term" value="F:GTPase activator activity"/>
    <property type="evidence" value="ECO:0007669"/>
    <property type="project" value="TreeGrafter"/>
</dbReference>
<dbReference type="GO" id="GO:1904262">
    <property type="term" value="P:negative regulation of TORC1 signaling"/>
    <property type="evidence" value="ECO:0007669"/>
    <property type="project" value="TreeGrafter"/>
</dbReference>
<dbReference type="GO" id="GO:0005774">
    <property type="term" value="C:vacuolar membrane"/>
    <property type="evidence" value="ECO:0007669"/>
    <property type="project" value="TreeGrafter"/>
</dbReference>
<dbReference type="InterPro" id="IPR009348">
    <property type="entry name" value="NPR2-like"/>
</dbReference>
<evidence type="ECO:0000256" key="1">
    <source>
        <dbReference type="ARBA" id="ARBA00008433"/>
    </source>
</evidence>
<sequence>MNGTISLFLKVIEIRKDPPTVKDWDVPVLLKPYKKIPRDKWDLTTQKVLPFIDGHNHITKISAKADVENNLVKACVQNLAYYEVIKLAPMFQYSNIYATTPRIHKLYADKTLQEQCINTICIKGKHGTRVVCVVACPAYFEVIKLAPMFQYSNIYATTPRIHKLYADKTLQEQCINTICIKGKHGTRVVCVVACPSCCNVDDFLIAMNTRLVVILVGVVVGGVIVAVIRLVVELLTALGRLRSAALKEVRLEGRQDRLGDRFNHANSVKQVCFTMNPTALRFNERKLTQFACLEGFLQRVHKVMEY</sequence>
<dbReference type="AlphaFoldDB" id="A0A1S4ELD0"/>
<name>A0A1S4ELD0_DIACI</name>
<keyword evidence="3" id="KW-1185">Reference proteome</keyword>
<evidence type="ECO:0000313" key="3">
    <source>
        <dbReference type="Proteomes" id="UP000079169"/>
    </source>
</evidence>
<dbReference type="GO" id="GO:0010508">
    <property type="term" value="P:positive regulation of autophagy"/>
    <property type="evidence" value="ECO:0007669"/>
    <property type="project" value="TreeGrafter"/>
</dbReference>
<protein>
    <submittedName>
        <fullName evidence="4">Uncharacterized protein LOC103517511</fullName>
    </submittedName>
</protein>
<evidence type="ECO:0000313" key="4">
    <source>
        <dbReference type="RefSeq" id="XP_017302969.2"/>
    </source>
</evidence>
<dbReference type="Proteomes" id="UP000079169">
    <property type="component" value="Unplaced"/>
</dbReference>
<dbReference type="RefSeq" id="XP_017302969.2">
    <property type="nucleotide sequence ID" value="XM_017447480.2"/>
</dbReference>
<dbReference type="Pfam" id="PF06218">
    <property type="entry name" value="NPR2"/>
    <property type="match status" value="2"/>
</dbReference>
<comment type="similarity">
    <text evidence="1">Belongs to the NPR2 family.</text>
</comment>
<dbReference type="STRING" id="121845.A0A1S4ELD0"/>
<dbReference type="PANTHER" id="PTHR12991">
    <property type="entry name" value="NITROGEN PERMEASE REGULATOR 2/TUMOR SUPPRESSOR CANDIDATE 4"/>
    <property type="match status" value="1"/>
</dbReference>
<feature type="transmembrane region" description="Helical" evidence="2">
    <location>
        <begin position="211"/>
        <end position="232"/>
    </location>
</feature>
<keyword evidence="2" id="KW-1133">Transmembrane helix</keyword>
<accession>A0A1S4ELD0</accession>
<gene>
    <name evidence="4" type="primary">LOC103517511</name>
</gene>
<dbReference type="GO" id="GO:0034198">
    <property type="term" value="P:cellular response to amino acid starvation"/>
    <property type="evidence" value="ECO:0007669"/>
    <property type="project" value="TreeGrafter"/>
</dbReference>
<proteinExistence type="inferred from homology"/>
<reference evidence="4" key="1">
    <citation type="submission" date="2025-08" db="UniProtKB">
        <authorList>
            <consortium name="RefSeq"/>
        </authorList>
    </citation>
    <scope>IDENTIFICATION</scope>
</reference>
<dbReference type="GO" id="GO:1990130">
    <property type="term" value="C:GATOR1 complex"/>
    <property type="evidence" value="ECO:0007669"/>
    <property type="project" value="TreeGrafter"/>
</dbReference>
<evidence type="ECO:0000256" key="2">
    <source>
        <dbReference type="SAM" id="Phobius"/>
    </source>
</evidence>
<dbReference type="PaxDb" id="121845-A0A1S4ELD0"/>
<keyword evidence="2" id="KW-0812">Transmembrane</keyword>
<dbReference type="KEGG" id="dci:103517511"/>
<organism evidence="3 4">
    <name type="scientific">Diaphorina citri</name>
    <name type="common">Asian citrus psyllid</name>
    <dbReference type="NCBI Taxonomy" id="121845"/>
    <lineage>
        <taxon>Eukaryota</taxon>
        <taxon>Metazoa</taxon>
        <taxon>Ecdysozoa</taxon>
        <taxon>Arthropoda</taxon>
        <taxon>Hexapoda</taxon>
        <taxon>Insecta</taxon>
        <taxon>Pterygota</taxon>
        <taxon>Neoptera</taxon>
        <taxon>Paraneoptera</taxon>
        <taxon>Hemiptera</taxon>
        <taxon>Sternorrhyncha</taxon>
        <taxon>Psylloidea</taxon>
        <taxon>Psyllidae</taxon>
        <taxon>Diaphorininae</taxon>
        <taxon>Diaphorina</taxon>
    </lineage>
</organism>
<dbReference type="PANTHER" id="PTHR12991:SF10">
    <property type="entry name" value="GATOR COMPLEX PROTEIN NPRL2"/>
    <property type="match status" value="1"/>
</dbReference>
<dbReference type="GeneID" id="103517511"/>
<keyword evidence="2" id="KW-0472">Membrane</keyword>